<dbReference type="AlphaFoldDB" id="A0A318PLH6"/>
<gene>
    <name evidence="1" type="ORF">CFR75_10960</name>
</gene>
<dbReference type="RefSeq" id="WP_061274611.1">
    <property type="nucleotide sequence ID" value="NZ_CBCRXN010000021.1"/>
</dbReference>
<proteinExistence type="predicted"/>
<evidence type="ECO:0000313" key="2">
    <source>
        <dbReference type="Proteomes" id="UP000248257"/>
    </source>
</evidence>
<reference evidence="1 2" key="1">
    <citation type="submission" date="2017-07" db="EMBL/GenBank/DDBJ databases">
        <title>A draft genome sequence of Komagataeibacter xylinus LMG 1515.</title>
        <authorList>
            <person name="Skraban J."/>
            <person name="Cleenwerck I."/>
            <person name="Vandamme P."/>
            <person name="Trcek J."/>
        </authorList>
    </citation>
    <scope>NUCLEOTIDE SEQUENCE [LARGE SCALE GENOMIC DNA]</scope>
    <source>
        <strain evidence="1 2">LMG 1515</strain>
    </source>
</reference>
<evidence type="ECO:0000313" key="1">
    <source>
        <dbReference type="EMBL" id="PYD56422.1"/>
    </source>
</evidence>
<organism evidence="1 2">
    <name type="scientific">Komagataeibacter xylinus</name>
    <name type="common">Gluconacetobacter xylinus</name>
    <dbReference type="NCBI Taxonomy" id="28448"/>
    <lineage>
        <taxon>Bacteria</taxon>
        <taxon>Pseudomonadati</taxon>
        <taxon>Pseudomonadota</taxon>
        <taxon>Alphaproteobacteria</taxon>
        <taxon>Acetobacterales</taxon>
        <taxon>Acetobacteraceae</taxon>
        <taxon>Komagataeibacter</taxon>
    </lineage>
</organism>
<dbReference type="EMBL" id="NKUC01000023">
    <property type="protein sequence ID" value="PYD56422.1"/>
    <property type="molecule type" value="Genomic_DNA"/>
</dbReference>
<dbReference type="Proteomes" id="UP000248257">
    <property type="component" value="Unassembled WGS sequence"/>
</dbReference>
<keyword evidence="2" id="KW-1185">Reference proteome</keyword>
<name>A0A318PLH6_KOMXY</name>
<comment type="caution">
    <text evidence="1">The sequence shown here is derived from an EMBL/GenBank/DDBJ whole genome shotgun (WGS) entry which is preliminary data.</text>
</comment>
<protein>
    <submittedName>
        <fullName evidence="1">Uncharacterized protein</fullName>
    </submittedName>
</protein>
<accession>A0A318PLH6</accession>
<sequence length="90" mass="9572">MQDDCTSGSSHPFRSRIAAGLALALDKADKRNDAPEVMADDLLPLLEQAAGKGDCEAMLTLGVQKSLKDGDRTERAAWFLRAAQAAGRGQ</sequence>